<organism evidence="2 3">
    <name type="scientific">Tistrella mobilis</name>
    <dbReference type="NCBI Taxonomy" id="171437"/>
    <lineage>
        <taxon>Bacteria</taxon>
        <taxon>Pseudomonadati</taxon>
        <taxon>Pseudomonadota</taxon>
        <taxon>Alphaproteobacteria</taxon>
        <taxon>Geminicoccales</taxon>
        <taxon>Geminicoccaceae</taxon>
        <taxon>Tistrella</taxon>
    </lineage>
</organism>
<dbReference type="EMBL" id="DMAI01000268">
    <property type="protein sequence ID" value="HAE49002.1"/>
    <property type="molecule type" value="Genomic_DNA"/>
</dbReference>
<feature type="compositionally biased region" description="Pro residues" evidence="1">
    <location>
        <begin position="1"/>
        <end position="10"/>
    </location>
</feature>
<sequence>MNADPRPQPPKIDLQKLAAAAAKPGASSAGASSAGAAADPARGRSAILFSIMLSLERAARRAPDVQSLRYVIVNETRRLLPYRQAALAEGAIRPKPVALSDVPGVERTAPYVTWLERVLGHLAAAHRDQVKALKAAPAPVPAAQPLAGAAPAPAPEAELLKPRLVTPADLPQELAEAWPELAAPHALLCPLADREGQVRGWLWLARDPGFAPADQVL</sequence>
<feature type="non-terminal residue" evidence="2">
    <location>
        <position position="217"/>
    </location>
</feature>
<dbReference type="Proteomes" id="UP000257706">
    <property type="component" value="Unassembled WGS sequence"/>
</dbReference>
<name>A0A3B9IMA7_9PROT</name>
<evidence type="ECO:0000313" key="2">
    <source>
        <dbReference type="EMBL" id="HAE49002.1"/>
    </source>
</evidence>
<dbReference type="AlphaFoldDB" id="A0A3B9IMA7"/>
<protein>
    <submittedName>
        <fullName evidence="2">Multidrug resistance protein mdtA</fullName>
    </submittedName>
</protein>
<accession>A0A3B9IMA7</accession>
<reference evidence="2 3" key="1">
    <citation type="journal article" date="2018" name="Nat. Biotechnol.">
        <title>A standardized bacterial taxonomy based on genome phylogeny substantially revises the tree of life.</title>
        <authorList>
            <person name="Parks D.H."/>
            <person name="Chuvochina M."/>
            <person name="Waite D.W."/>
            <person name="Rinke C."/>
            <person name="Skarshewski A."/>
            <person name="Chaumeil P.A."/>
            <person name="Hugenholtz P."/>
        </authorList>
    </citation>
    <scope>NUCLEOTIDE SEQUENCE [LARGE SCALE GENOMIC DNA]</scope>
    <source>
        <strain evidence="2">UBA8739</strain>
    </source>
</reference>
<evidence type="ECO:0000256" key="1">
    <source>
        <dbReference type="SAM" id="MobiDB-lite"/>
    </source>
</evidence>
<gene>
    <name evidence="2" type="ORF">DCK97_16410</name>
</gene>
<evidence type="ECO:0000313" key="3">
    <source>
        <dbReference type="Proteomes" id="UP000257706"/>
    </source>
</evidence>
<comment type="caution">
    <text evidence="2">The sequence shown here is derived from an EMBL/GenBank/DDBJ whole genome shotgun (WGS) entry which is preliminary data.</text>
</comment>
<proteinExistence type="predicted"/>
<feature type="region of interest" description="Disordered" evidence="1">
    <location>
        <begin position="1"/>
        <end position="20"/>
    </location>
</feature>